<feature type="transmembrane region" description="Helical" evidence="2">
    <location>
        <begin position="404"/>
        <end position="431"/>
    </location>
</feature>
<feature type="region of interest" description="Disordered" evidence="1">
    <location>
        <begin position="296"/>
        <end position="358"/>
    </location>
</feature>
<keyword evidence="4" id="KW-1185">Reference proteome</keyword>
<feature type="compositionally biased region" description="Polar residues" evidence="1">
    <location>
        <begin position="94"/>
        <end position="106"/>
    </location>
</feature>
<dbReference type="Proteomes" id="UP001305647">
    <property type="component" value="Unassembled WGS sequence"/>
</dbReference>
<feature type="compositionally biased region" description="Basic residues" evidence="1">
    <location>
        <begin position="209"/>
        <end position="219"/>
    </location>
</feature>
<protein>
    <submittedName>
        <fullName evidence="3">Uncharacterized protein</fullName>
    </submittedName>
</protein>
<dbReference type="EMBL" id="MU863630">
    <property type="protein sequence ID" value="KAK4102820.1"/>
    <property type="molecule type" value="Genomic_DNA"/>
</dbReference>
<feature type="compositionally biased region" description="Low complexity" evidence="1">
    <location>
        <begin position="127"/>
        <end position="146"/>
    </location>
</feature>
<reference evidence="3" key="2">
    <citation type="submission" date="2023-05" db="EMBL/GenBank/DDBJ databases">
        <authorList>
            <consortium name="Lawrence Berkeley National Laboratory"/>
            <person name="Steindorff A."/>
            <person name="Hensen N."/>
            <person name="Bonometti L."/>
            <person name="Westerberg I."/>
            <person name="Brannstrom I.O."/>
            <person name="Guillou S."/>
            <person name="Cros-Aarteil S."/>
            <person name="Calhoun S."/>
            <person name="Haridas S."/>
            <person name="Kuo A."/>
            <person name="Mondo S."/>
            <person name="Pangilinan J."/>
            <person name="Riley R."/>
            <person name="Labutti K."/>
            <person name="Andreopoulos B."/>
            <person name="Lipzen A."/>
            <person name="Chen C."/>
            <person name="Yanf M."/>
            <person name="Daum C."/>
            <person name="Ng V."/>
            <person name="Clum A."/>
            <person name="Ohm R."/>
            <person name="Martin F."/>
            <person name="Silar P."/>
            <person name="Natvig D."/>
            <person name="Lalanne C."/>
            <person name="Gautier V."/>
            <person name="Ament-Velasquez S.L."/>
            <person name="Kruys A."/>
            <person name="Hutchinson M.I."/>
            <person name="Powell A.J."/>
            <person name="Barry K."/>
            <person name="Miller A.N."/>
            <person name="Grigoriev I.V."/>
            <person name="Debuchy R."/>
            <person name="Gladieux P."/>
            <person name="Thoren M.H."/>
            <person name="Johannesson H."/>
        </authorList>
    </citation>
    <scope>NUCLEOTIDE SEQUENCE</scope>
    <source>
        <strain evidence="3">CBS 757.83</strain>
    </source>
</reference>
<evidence type="ECO:0000256" key="1">
    <source>
        <dbReference type="SAM" id="MobiDB-lite"/>
    </source>
</evidence>
<gene>
    <name evidence="3" type="ORF">N658DRAFT_325623</name>
</gene>
<feature type="region of interest" description="Disordered" evidence="1">
    <location>
        <begin position="69"/>
        <end position="158"/>
    </location>
</feature>
<comment type="caution">
    <text evidence="3">The sequence shown here is derived from an EMBL/GenBank/DDBJ whole genome shotgun (WGS) entry which is preliminary data.</text>
</comment>
<keyword evidence="2" id="KW-1133">Transmembrane helix</keyword>
<feature type="region of interest" description="Disordered" evidence="1">
    <location>
        <begin position="174"/>
        <end position="264"/>
    </location>
</feature>
<keyword evidence="2" id="KW-0812">Transmembrane</keyword>
<sequence length="455" mass="49414">MGFQIRSPLPGPWLRPLRSLTIPSRKPRPTRVCPIPQEQRNRGQAARGLFRRPRNSGLLCCGSYGPATSVGVGESSAPTSTSRSLKTPTRRRSSNGPILSTPSPTTHLPHRNCPDSATRPTSSASGSDRAAPSARHAHSSRSATAHGTRSRRPTPPTWTWARCGIHSNTRPNYLPWCFPPSTSPRRRSRTSCSRPFRRRAPSRTCRCRDRPRRRSRRRGPQQVFRRCASSPPRRVNTARRRCNQPTRFHHRHHHLATTPSRWANSSRQAAIGGYASGSPLRLPHLLHHFLHGTQCNSSSPLATGTSGVGRRSRRTSRSPTPPSTATGTCGSVSSVRSSYPSRPTPGGRAPGAAGSGRWGGARGAMARCRVRLLSWGCACVLGALGGGAPGLVRGRWLGDWLWAGGWVWVLLLAMLGPLEVGLGLTGGSVVFMGEECRHRIGVQVRLSVIAGAREC</sequence>
<feature type="region of interest" description="Disordered" evidence="1">
    <location>
        <begin position="18"/>
        <end position="50"/>
    </location>
</feature>
<feature type="compositionally biased region" description="Basic residues" evidence="1">
    <location>
        <begin position="236"/>
        <end position="255"/>
    </location>
</feature>
<evidence type="ECO:0000256" key="2">
    <source>
        <dbReference type="SAM" id="Phobius"/>
    </source>
</evidence>
<proteinExistence type="predicted"/>
<feature type="compositionally biased region" description="Low complexity" evidence="1">
    <location>
        <begin position="323"/>
        <end position="352"/>
    </location>
</feature>
<evidence type="ECO:0000313" key="4">
    <source>
        <dbReference type="Proteomes" id="UP001305647"/>
    </source>
</evidence>
<organism evidence="3 4">
    <name type="scientific">Parathielavia hyrcaniae</name>
    <dbReference type="NCBI Taxonomy" id="113614"/>
    <lineage>
        <taxon>Eukaryota</taxon>
        <taxon>Fungi</taxon>
        <taxon>Dikarya</taxon>
        <taxon>Ascomycota</taxon>
        <taxon>Pezizomycotina</taxon>
        <taxon>Sordariomycetes</taxon>
        <taxon>Sordariomycetidae</taxon>
        <taxon>Sordariales</taxon>
        <taxon>Chaetomiaceae</taxon>
        <taxon>Parathielavia</taxon>
    </lineage>
</organism>
<feature type="transmembrane region" description="Helical" evidence="2">
    <location>
        <begin position="372"/>
        <end position="392"/>
    </location>
</feature>
<accession>A0AAN6T2M2</accession>
<feature type="compositionally biased region" description="Basic residues" evidence="1">
    <location>
        <begin position="184"/>
        <end position="201"/>
    </location>
</feature>
<dbReference type="AlphaFoldDB" id="A0AAN6T2M2"/>
<keyword evidence="2" id="KW-0472">Membrane</keyword>
<reference evidence="3" key="1">
    <citation type="journal article" date="2023" name="Mol. Phylogenet. Evol.">
        <title>Genome-scale phylogeny and comparative genomics of the fungal order Sordariales.</title>
        <authorList>
            <person name="Hensen N."/>
            <person name="Bonometti L."/>
            <person name="Westerberg I."/>
            <person name="Brannstrom I.O."/>
            <person name="Guillou S."/>
            <person name="Cros-Aarteil S."/>
            <person name="Calhoun S."/>
            <person name="Haridas S."/>
            <person name="Kuo A."/>
            <person name="Mondo S."/>
            <person name="Pangilinan J."/>
            <person name="Riley R."/>
            <person name="LaButti K."/>
            <person name="Andreopoulos B."/>
            <person name="Lipzen A."/>
            <person name="Chen C."/>
            <person name="Yan M."/>
            <person name="Daum C."/>
            <person name="Ng V."/>
            <person name="Clum A."/>
            <person name="Steindorff A."/>
            <person name="Ohm R.A."/>
            <person name="Martin F."/>
            <person name="Silar P."/>
            <person name="Natvig D.O."/>
            <person name="Lalanne C."/>
            <person name="Gautier V."/>
            <person name="Ament-Velasquez S.L."/>
            <person name="Kruys A."/>
            <person name="Hutchinson M.I."/>
            <person name="Powell A.J."/>
            <person name="Barry K."/>
            <person name="Miller A.N."/>
            <person name="Grigoriev I.V."/>
            <person name="Debuchy R."/>
            <person name="Gladieux P."/>
            <person name="Hiltunen Thoren M."/>
            <person name="Johannesson H."/>
        </authorList>
    </citation>
    <scope>NUCLEOTIDE SEQUENCE</scope>
    <source>
        <strain evidence="3">CBS 757.83</strain>
    </source>
</reference>
<feature type="compositionally biased region" description="Polar residues" evidence="1">
    <location>
        <begin position="76"/>
        <end position="87"/>
    </location>
</feature>
<name>A0AAN6T2M2_9PEZI</name>
<evidence type="ECO:0000313" key="3">
    <source>
        <dbReference type="EMBL" id="KAK4102820.1"/>
    </source>
</evidence>